<gene>
    <name evidence="19" type="ORF">NEZAVI_LOCUS5946</name>
</gene>
<feature type="domain" description="Sodium/calcium exchanger membrane region" evidence="18">
    <location>
        <begin position="339"/>
        <end position="489"/>
    </location>
</feature>
<feature type="transmembrane region" description="Helical" evidence="17">
    <location>
        <begin position="342"/>
        <end position="360"/>
    </location>
</feature>
<evidence type="ECO:0000256" key="3">
    <source>
        <dbReference type="ARBA" id="ARBA00022448"/>
    </source>
</evidence>
<keyword evidence="4" id="KW-0050">Antiport</keyword>
<feature type="transmembrane region" description="Helical" evidence="17">
    <location>
        <begin position="149"/>
        <end position="172"/>
    </location>
</feature>
<reference evidence="19" key="1">
    <citation type="submission" date="2022-01" db="EMBL/GenBank/DDBJ databases">
        <authorList>
            <person name="King R."/>
        </authorList>
    </citation>
    <scope>NUCLEOTIDE SEQUENCE</scope>
</reference>
<keyword evidence="3" id="KW-0813">Transport</keyword>
<accession>A0A9P0MD26</accession>
<feature type="transmembrane region" description="Helical" evidence="17">
    <location>
        <begin position="20"/>
        <end position="37"/>
    </location>
</feature>
<dbReference type="FunFam" id="1.20.1420.30:FF:000009">
    <property type="entry name" value="sodium/potassium/calcium exchanger 5 isoform X2"/>
    <property type="match status" value="1"/>
</dbReference>
<name>A0A9P0MD26_NEZVI</name>
<dbReference type="GO" id="GO:0005886">
    <property type="term" value="C:plasma membrane"/>
    <property type="evidence" value="ECO:0007669"/>
    <property type="project" value="TreeGrafter"/>
</dbReference>
<dbReference type="InterPro" id="IPR044880">
    <property type="entry name" value="NCX_ion-bd_dom_sf"/>
</dbReference>
<dbReference type="InterPro" id="IPR004481">
    <property type="entry name" value="K/Na/Ca-exchanger"/>
</dbReference>
<evidence type="ECO:0000256" key="10">
    <source>
        <dbReference type="ARBA" id="ARBA00022847"/>
    </source>
</evidence>
<feature type="transmembrane region" description="Helical" evidence="17">
    <location>
        <begin position="445"/>
        <end position="465"/>
    </location>
</feature>
<comment type="similarity">
    <text evidence="2">Belongs to the Ca(2+):cation antiporter (CaCA) (TC 2.A.19) family. SLC24A subfamily.</text>
</comment>
<organism evidence="19 20">
    <name type="scientific">Nezara viridula</name>
    <name type="common">Southern green stink bug</name>
    <name type="synonym">Cimex viridulus</name>
    <dbReference type="NCBI Taxonomy" id="85310"/>
    <lineage>
        <taxon>Eukaryota</taxon>
        <taxon>Metazoa</taxon>
        <taxon>Ecdysozoa</taxon>
        <taxon>Arthropoda</taxon>
        <taxon>Hexapoda</taxon>
        <taxon>Insecta</taxon>
        <taxon>Pterygota</taxon>
        <taxon>Neoptera</taxon>
        <taxon>Paraneoptera</taxon>
        <taxon>Hemiptera</taxon>
        <taxon>Heteroptera</taxon>
        <taxon>Panheteroptera</taxon>
        <taxon>Pentatomomorpha</taxon>
        <taxon>Pentatomoidea</taxon>
        <taxon>Pentatomidae</taxon>
        <taxon>Pentatominae</taxon>
        <taxon>Nezara</taxon>
    </lineage>
</organism>
<evidence type="ECO:0000256" key="17">
    <source>
        <dbReference type="SAM" id="Phobius"/>
    </source>
</evidence>
<keyword evidence="6" id="KW-0109">Calcium transport</keyword>
<dbReference type="GO" id="GO:0015293">
    <property type="term" value="F:symporter activity"/>
    <property type="evidence" value="ECO:0007669"/>
    <property type="project" value="UniProtKB-KW"/>
</dbReference>
<evidence type="ECO:0000256" key="6">
    <source>
        <dbReference type="ARBA" id="ARBA00022568"/>
    </source>
</evidence>
<proteinExistence type="inferred from homology"/>
<keyword evidence="5" id="KW-0633">Potassium transport</keyword>
<keyword evidence="10" id="KW-0769">Symport</keyword>
<evidence type="ECO:0000256" key="11">
    <source>
        <dbReference type="ARBA" id="ARBA00022958"/>
    </source>
</evidence>
<feature type="transmembrane region" description="Helical" evidence="17">
    <location>
        <begin position="407"/>
        <end position="425"/>
    </location>
</feature>
<keyword evidence="16" id="KW-0739">Sodium transport</keyword>
<evidence type="ECO:0000256" key="2">
    <source>
        <dbReference type="ARBA" id="ARBA00005364"/>
    </source>
</evidence>
<keyword evidence="14" id="KW-0406">Ion transport</keyword>
<feature type="transmembrane region" description="Helical" evidence="17">
    <location>
        <begin position="474"/>
        <end position="492"/>
    </location>
</feature>
<evidence type="ECO:0000256" key="14">
    <source>
        <dbReference type="ARBA" id="ARBA00023065"/>
    </source>
</evidence>
<evidence type="ECO:0000256" key="16">
    <source>
        <dbReference type="ARBA" id="ARBA00023201"/>
    </source>
</evidence>
<evidence type="ECO:0000313" key="20">
    <source>
        <dbReference type="Proteomes" id="UP001152798"/>
    </source>
</evidence>
<keyword evidence="15 17" id="KW-0472">Membrane</keyword>
<dbReference type="InterPro" id="IPR004837">
    <property type="entry name" value="NaCa_Exmemb"/>
</dbReference>
<dbReference type="Pfam" id="PF01699">
    <property type="entry name" value="Na_Ca_ex"/>
    <property type="match status" value="2"/>
</dbReference>
<keyword evidence="9" id="KW-0106">Calcium</keyword>
<evidence type="ECO:0000313" key="19">
    <source>
        <dbReference type="EMBL" id="CAH1395723.1"/>
    </source>
</evidence>
<feature type="transmembrane region" description="Helical" evidence="17">
    <location>
        <begin position="372"/>
        <end position="395"/>
    </location>
</feature>
<evidence type="ECO:0000256" key="1">
    <source>
        <dbReference type="ARBA" id="ARBA00004141"/>
    </source>
</evidence>
<keyword evidence="20" id="KW-1185">Reference proteome</keyword>
<evidence type="ECO:0000259" key="18">
    <source>
        <dbReference type="Pfam" id="PF01699"/>
    </source>
</evidence>
<dbReference type="OrthoDB" id="2127281at2759"/>
<evidence type="ECO:0000256" key="5">
    <source>
        <dbReference type="ARBA" id="ARBA00022538"/>
    </source>
</evidence>
<dbReference type="PANTHER" id="PTHR10846:SF2">
    <property type="entry name" value="RE48874P"/>
    <property type="match status" value="1"/>
</dbReference>
<keyword evidence="7 17" id="KW-0812">Transmembrane</keyword>
<dbReference type="EMBL" id="OV725079">
    <property type="protein sequence ID" value="CAH1395723.1"/>
    <property type="molecule type" value="Genomic_DNA"/>
</dbReference>
<feature type="transmembrane region" description="Helical" evidence="17">
    <location>
        <begin position="80"/>
        <end position="98"/>
    </location>
</feature>
<keyword evidence="12 17" id="KW-1133">Transmembrane helix</keyword>
<dbReference type="GO" id="GO:0005262">
    <property type="term" value="F:calcium channel activity"/>
    <property type="evidence" value="ECO:0007669"/>
    <property type="project" value="TreeGrafter"/>
</dbReference>
<keyword evidence="13" id="KW-0915">Sodium</keyword>
<sequence length="506" mass="55789">RSGWLTSRAAWIQSVRGEMSVRYVLLAVCVCLVHAHIKQHRLKVRTDTFNGTLADCNKQEEETSEFPEDLFTLQQRRNGAIILHILCGIYCFVIIAYVCNDYFLPSMDCICQDLNLSKDIAGATFMAFATSAPELFVNIIGTFLTQSDLGIGTVVGSAVFNTLGVAACGGLAARAIIPLEVWPLARDCGIYMFVITVLTLILWDEKIEWFEALTLLLLYVVYCFALFCQQRLHKAAKKILRTKNSFNSQVSTVALSCNNDLPGTYTPFHHHGEVIGWEKRPSVIVKPDEIKSVEVTVEVRACSPPAHLLSKIWWMISWPVAAMLYVTLPDCRIYRKLYPGTFLMSVVWIGVASYIISWMMTTIGDTLGVSDAVMGLTLVAIGGSIPEASTSVINARLGIGSMTISNALGGNTLDILLSLGLPWFIKTLLPADLGGGPVKIESRSVVYNNAAQLACVALLFVSAAFNKFKMDKRLGWTCLVFYSLFIAFIVTVELDPFGFNPVKCTV</sequence>
<protein>
    <recommendedName>
        <fullName evidence="18">Sodium/calcium exchanger membrane region domain-containing protein</fullName>
    </recommendedName>
</protein>
<feature type="non-terminal residue" evidence="19">
    <location>
        <position position="1"/>
    </location>
</feature>
<evidence type="ECO:0000256" key="9">
    <source>
        <dbReference type="ARBA" id="ARBA00022837"/>
    </source>
</evidence>
<keyword evidence="8" id="KW-0732">Signal</keyword>
<feature type="domain" description="Sodium/calcium exchanger membrane region" evidence="18">
    <location>
        <begin position="85"/>
        <end position="226"/>
    </location>
</feature>
<evidence type="ECO:0000256" key="4">
    <source>
        <dbReference type="ARBA" id="ARBA00022449"/>
    </source>
</evidence>
<dbReference type="Gene3D" id="1.20.1420.30">
    <property type="entry name" value="NCX, central ion-binding region"/>
    <property type="match status" value="2"/>
</dbReference>
<comment type="subcellular location">
    <subcellularLocation>
        <location evidence="1">Membrane</location>
        <topology evidence="1">Multi-pass membrane protein</topology>
    </subcellularLocation>
</comment>
<dbReference type="GO" id="GO:0008273">
    <property type="term" value="F:calcium, potassium:sodium antiporter activity"/>
    <property type="evidence" value="ECO:0007669"/>
    <property type="project" value="TreeGrafter"/>
</dbReference>
<dbReference type="PANTHER" id="PTHR10846">
    <property type="entry name" value="SODIUM/POTASSIUM/CALCIUM EXCHANGER"/>
    <property type="match status" value="1"/>
</dbReference>
<evidence type="ECO:0000256" key="7">
    <source>
        <dbReference type="ARBA" id="ARBA00022692"/>
    </source>
</evidence>
<feature type="transmembrane region" description="Helical" evidence="17">
    <location>
        <begin position="209"/>
        <end position="228"/>
    </location>
</feature>
<keyword evidence="11" id="KW-0630">Potassium</keyword>
<dbReference type="GO" id="GO:0006874">
    <property type="term" value="P:intracellular calcium ion homeostasis"/>
    <property type="evidence" value="ECO:0007669"/>
    <property type="project" value="TreeGrafter"/>
</dbReference>
<evidence type="ECO:0000256" key="12">
    <source>
        <dbReference type="ARBA" id="ARBA00022989"/>
    </source>
</evidence>
<evidence type="ECO:0000256" key="8">
    <source>
        <dbReference type="ARBA" id="ARBA00022729"/>
    </source>
</evidence>
<feature type="transmembrane region" description="Helical" evidence="17">
    <location>
        <begin position="184"/>
        <end position="203"/>
    </location>
</feature>
<evidence type="ECO:0000256" key="13">
    <source>
        <dbReference type="ARBA" id="ARBA00023053"/>
    </source>
</evidence>
<dbReference type="Proteomes" id="UP001152798">
    <property type="component" value="Chromosome 3"/>
</dbReference>
<evidence type="ECO:0000256" key="15">
    <source>
        <dbReference type="ARBA" id="ARBA00023136"/>
    </source>
</evidence>
<dbReference type="AlphaFoldDB" id="A0A9P0MD26"/>
<dbReference type="NCBIfam" id="TIGR00367">
    <property type="entry name" value="calcium/sodium antiporter"/>
    <property type="match status" value="1"/>
</dbReference>